<accession>A0A285D1Q1</accession>
<evidence type="ECO:0000256" key="1">
    <source>
        <dbReference type="SAM" id="MobiDB-lite"/>
    </source>
</evidence>
<feature type="compositionally biased region" description="Basic and acidic residues" evidence="1">
    <location>
        <begin position="38"/>
        <end position="50"/>
    </location>
</feature>
<evidence type="ECO:0000313" key="3">
    <source>
        <dbReference type="Proteomes" id="UP000219546"/>
    </source>
</evidence>
<reference evidence="2 3" key="1">
    <citation type="submission" date="2017-08" db="EMBL/GenBank/DDBJ databases">
        <authorList>
            <person name="de Groot N.N."/>
        </authorList>
    </citation>
    <scope>NUCLEOTIDE SEQUENCE [LARGE SCALE GENOMIC DNA]</scope>
    <source>
        <strain evidence="2 3">JC228</strain>
    </source>
</reference>
<sequence length="106" mass="12368">MTLLDMKSIDLQIAIPRTQDLGKLQSEAMQRNLVQHDVNNELIHKEDRQKQQTVVKQEQKGSVQNQKKESSSQDQNQHPKKQKSNNQKEKSQMKHPYKGKIIDYSS</sequence>
<dbReference type="Proteomes" id="UP000219546">
    <property type="component" value="Unassembled WGS sequence"/>
</dbReference>
<proteinExistence type="predicted"/>
<feature type="region of interest" description="Disordered" evidence="1">
    <location>
        <begin position="37"/>
        <end position="106"/>
    </location>
</feature>
<dbReference type="AlphaFoldDB" id="A0A285D1Q1"/>
<evidence type="ECO:0000313" key="2">
    <source>
        <dbReference type="EMBL" id="SNX73722.1"/>
    </source>
</evidence>
<dbReference type="EMBL" id="OAOP01000007">
    <property type="protein sequence ID" value="SNX73722.1"/>
    <property type="molecule type" value="Genomic_DNA"/>
</dbReference>
<keyword evidence="3" id="KW-1185">Reference proteome</keyword>
<gene>
    <name evidence="2" type="ORF">SAMN05877753_107191</name>
</gene>
<name>A0A285D1Q1_9BACI</name>
<protein>
    <submittedName>
        <fullName evidence="2">Uncharacterized protein</fullName>
    </submittedName>
</protein>
<organism evidence="2 3">
    <name type="scientific">Bacillus oleivorans</name>
    <dbReference type="NCBI Taxonomy" id="1448271"/>
    <lineage>
        <taxon>Bacteria</taxon>
        <taxon>Bacillati</taxon>
        <taxon>Bacillota</taxon>
        <taxon>Bacilli</taxon>
        <taxon>Bacillales</taxon>
        <taxon>Bacillaceae</taxon>
        <taxon>Bacillus</taxon>
    </lineage>
</organism>